<comment type="caution">
    <text evidence="2">The sequence shown here is derived from an EMBL/GenBank/DDBJ whole genome shotgun (WGS) entry which is preliminary data.</text>
</comment>
<feature type="transmembrane region" description="Helical" evidence="1">
    <location>
        <begin position="92"/>
        <end position="110"/>
    </location>
</feature>
<evidence type="ECO:0000256" key="1">
    <source>
        <dbReference type="SAM" id="Phobius"/>
    </source>
</evidence>
<keyword evidence="1" id="KW-1133">Transmembrane helix</keyword>
<dbReference type="PATRIC" id="fig|1411148.3.peg.1043"/>
<sequence length="115" mass="13637">MIEEKEKDPLRELFAQRPEADLPDGFAARTMERIYREAQLAEARWRRWERIGMALLFALPIVTLIVVTQVLKVALPWPDLHITWPDLAACRFYFQIGALVFLLWTVDALFRRIRR</sequence>
<proteinExistence type="predicted"/>
<gene>
    <name evidence="2" type="ORF">N425_06910</name>
</gene>
<name>W2C691_9BACT</name>
<accession>W2C691</accession>
<dbReference type="EMBL" id="AYUF01000425">
    <property type="protein sequence ID" value="ETK01966.1"/>
    <property type="molecule type" value="Genomic_DNA"/>
</dbReference>
<keyword evidence="1" id="KW-0472">Membrane</keyword>
<organism evidence="2 3">
    <name type="scientific">Tannerella sp. oral taxon BU063 isolate Cell 2</name>
    <dbReference type="NCBI Taxonomy" id="1411148"/>
    <lineage>
        <taxon>Bacteria</taxon>
        <taxon>Pseudomonadati</taxon>
        <taxon>Bacteroidota</taxon>
        <taxon>Bacteroidia</taxon>
        <taxon>Bacteroidales</taxon>
        <taxon>Tannerellaceae</taxon>
        <taxon>Tannerella</taxon>
    </lineage>
</organism>
<evidence type="ECO:0000313" key="3">
    <source>
        <dbReference type="Proteomes" id="UP000018837"/>
    </source>
</evidence>
<protein>
    <submittedName>
        <fullName evidence="2">Uncharacterized protein</fullName>
    </submittedName>
</protein>
<feature type="transmembrane region" description="Helical" evidence="1">
    <location>
        <begin position="51"/>
        <end position="72"/>
    </location>
</feature>
<dbReference type="Proteomes" id="UP000018837">
    <property type="component" value="Unassembled WGS sequence"/>
</dbReference>
<keyword evidence="1" id="KW-0812">Transmembrane</keyword>
<dbReference type="AlphaFoldDB" id="W2C691"/>
<evidence type="ECO:0000313" key="2">
    <source>
        <dbReference type="EMBL" id="ETK01966.1"/>
    </source>
</evidence>
<reference evidence="2 3" key="1">
    <citation type="submission" date="2013-11" db="EMBL/GenBank/DDBJ databases">
        <title>Single cell genomics of uncultured Tannerella BU063 (oral taxon 286).</title>
        <authorList>
            <person name="Beall C.J."/>
            <person name="Campbell A.G."/>
            <person name="Griffen A.L."/>
            <person name="Podar M."/>
            <person name="Leys E.J."/>
        </authorList>
    </citation>
    <scope>NUCLEOTIDE SEQUENCE [LARGE SCALE GENOMIC DNA]</scope>
    <source>
        <strain evidence="2">Cell 2</strain>
    </source>
</reference>